<dbReference type="Gene3D" id="6.10.250.1710">
    <property type="match status" value="1"/>
</dbReference>
<dbReference type="Pfam" id="PF03357">
    <property type="entry name" value="Snf7"/>
    <property type="match status" value="1"/>
</dbReference>
<keyword evidence="4" id="KW-0175">Coiled coil</keyword>
<dbReference type="PANTHER" id="PTHR22761:SF10">
    <property type="entry name" value="GH13992P"/>
    <property type="match status" value="1"/>
</dbReference>
<evidence type="ECO:0000256" key="4">
    <source>
        <dbReference type="SAM" id="Coils"/>
    </source>
</evidence>
<dbReference type="AlphaFoldDB" id="A0A7S2XMK9"/>
<accession>A0A7S2XMK9</accession>
<name>A0A7S2XMK9_9STRA</name>
<evidence type="ECO:0000256" key="5">
    <source>
        <dbReference type="SAM" id="MobiDB-lite"/>
    </source>
</evidence>
<evidence type="ECO:0000256" key="2">
    <source>
        <dbReference type="ARBA" id="ARBA00006190"/>
    </source>
</evidence>
<feature type="coiled-coil region" evidence="4">
    <location>
        <begin position="31"/>
        <end position="98"/>
    </location>
</feature>
<dbReference type="GO" id="GO:0006900">
    <property type="term" value="P:vesicle budding from membrane"/>
    <property type="evidence" value="ECO:0007669"/>
    <property type="project" value="TreeGrafter"/>
</dbReference>
<dbReference type="GO" id="GO:0032511">
    <property type="term" value="P:late endosome to vacuole transport via multivesicular body sorting pathway"/>
    <property type="evidence" value="ECO:0007669"/>
    <property type="project" value="TreeGrafter"/>
</dbReference>
<organism evidence="6">
    <name type="scientific">Attheya septentrionalis</name>
    <dbReference type="NCBI Taxonomy" id="420275"/>
    <lineage>
        <taxon>Eukaryota</taxon>
        <taxon>Sar</taxon>
        <taxon>Stramenopiles</taxon>
        <taxon>Ochrophyta</taxon>
        <taxon>Bacillariophyta</taxon>
        <taxon>Coscinodiscophyceae</taxon>
        <taxon>Chaetocerotophycidae</taxon>
        <taxon>Chaetocerotales</taxon>
        <taxon>Attheyaceae</taxon>
        <taxon>Attheya</taxon>
    </lineage>
</organism>
<comment type="subcellular location">
    <subcellularLocation>
        <location evidence="1">Endosome</location>
    </subcellularLocation>
</comment>
<feature type="region of interest" description="Disordered" evidence="5">
    <location>
        <begin position="1"/>
        <end position="31"/>
    </location>
</feature>
<feature type="compositionally biased region" description="Basic residues" evidence="5">
    <location>
        <begin position="1"/>
        <end position="10"/>
    </location>
</feature>
<comment type="similarity">
    <text evidence="2">Belongs to the SNF7 family.</text>
</comment>
<sequence>MMNLFGKKKAPVASAVSSTSSSGGSDPSTAVVTLRQSIKTQEKREEHLQRKVDAMVAEAKAKMAKKDKKGALFSLKRKKLYEQEIDKIQNVKMTLETQVMNIESASQNAETFKAMATGTQTMKNIRNDVGVEKVDDMMDDIKEEMEMANEISNAIAQPIDPLLADEDELLAELNALEEEDLESELLAEPAKTQEMRLPDVPVSKLPTLAGATADEEAELRQLEAEIAGM</sequence>
<evidence type="ECO:0000256" key="3">
    <source>
        <dbReference type="ARBA" id="ARBA00022753"/>
    </source>
</evidence>
<dbReference type="GO" id="GO:0000815">
    <property type="term" value="C:ESCRT III complex"/>
    <property type="evidence" value="ECO:0007669"/>
    <property type="project" value="TreeGrafter"/>
</dbReference>
<keyword evidence="3" id="KW-0967">Endosome</keyword>
<evidence type="ECO:0000313" key="6">
    <source>
        <dbReference type="EMBL" id="CAD9816514.1"/>
    </source>
</evidence>
<proteinExistence type="inferred from homology"/>
<dbReference type="GO" id="GO:0009898">
    <property type="term" value="C:cytoplasmic side of plasma membrane"/>
    <property type="evidence" value="ECO:0007669"/>
    <property type="project" value="TreeGrafter"/>
</dbReference>
<protein>
    <submittedName>
        <fullName evidence="6">Uncharacterized protein</fullName>
    </submittedName>
</protein>
<dbReference type="InterPro" id="IPR005024">
    <property type="entry name" value="Snf7_fam"/>
</dbReference>
<dbReference type="EMBL" id="HBHQ01012535">
    <property type="protein sequence ID" value="CAD9816514.1"/>
    <property type="molecule type" value="Transcribed_RNA"/>
</dbReference>
<reference evidence="6" key="1">
    <citation type="submission" date="2021-01" db="EMBL/GenBank/DDBJ databases">
        <authorList>
            <person name="Corre E."/>
            <person name="Pelletier E."/>
            <person name="Niang G."/>
            <person name="Scheremetjew M."/>
            <person name="Finn R."/>
            <person name="Kale V."/>
            <person name="Holt S."/>
            <person name="Cochrane G."/>
            <person name="Meng A."/>
            <person name="Brown T."/>
            <person name="Cohen L."/>
        </authorList>
    </citation>
    <scope>NUCLEOTIDE SEQUENCE</scope>
    <source>
        <strain evidence="6">CCMP2084</strain>
    </source>
</reference>
<dbReference type="Gene3D" id="1.10.287.1060">
    <property type="entry name" value="ESAT-6-like"/>
    <property type="match status" value="1"/>
</dbReference>
<feature type="compositionally biased region" description="Low complexity" evidence="5">
    <location>
        <begin position="11"/>
        <end position="30"/>
    </location>
</feature>
<feature type="coiled-coil region" evidence="4">
    <location>
        <begin position="131"/>
        <end position="179"/>
    </location>
</feature>
<gene>
    <name evidence="6" type="ORF">ASEP1449_LOCUS8346</name>
</gene>
<dbReference type="GO" id="GO:0005771">
    <property type="term" value="C:multivesicular body"/>
    <property type="evidence" value="ECO:0007669"/>
    <property type="project" value="TreeGrafter"/>
</dbReference>
<evidence type="ECO:0000256" key="1">
    <source>
        <dbReference type="ARBA" id="ARBA00004177"/>
    </source>
</evidence>
<dbReference type="PANTHER" id="PTHR22761">
    <property type="entry name" value="CHARGED MULTIVESICULAR BODY PROTEIN"/>
    <property type="match status" value="1"/>
</dbReference>